<name>A0A919CSK3_9PROT</name>
<proteinExistence type="predicted"/>
<sequence>MTAGGPGRALHFVTHPEVVIDPSVPITEWPLSPSGRERMARCCRKPWVGGLSALYSSAERKALDGAAILSAATGLTVLVRGELGENDRSATGYLPPAEFEATADRFFSEPEVSVRGWAPAVDEQRRIVAAIEAVIAEAPGQGDIAVVSHGAVGALLLAHLLGQPIGRRFDQPRNGGGNLFAVDVATGALRHGWQPID</sequence>
<organism evidence="1 2">
    <name type="scientific">Thalassobaculum fulvum</name>
    <dbReference type="NCBI Taxonomy" id="1633335"/>
    <lineage>
        <taxon>Bacteria</taxon>
        <taxon>Pseudomonadati</taxon>
        <taxon>Pseudomonadota</taxon>
        <taxon>Alphaproteobacteria</taxon>
        <taxon>Rhodospirillales</taxon>
        <taxon>Thalassobaculaceae</taxon>
        <taxon>Thalassobaculum</taxon>
    </lineage>
</organism>
<dbReference type="Proteomes" id="UP000630353">
    <property type="component" value="Unassembled WGS sequence"/>
</dbReference>
<accession>A0A919CSK3</accession>
<dbReference type="InterPro" id="IPR013078">
    <property type="entry name" value="His_Pase_superF_clade-1"/>
</dbReference>
<dbReference type="SUPFAM" id="SSF53254">
    <property type="entry name" value="Phosphoglycerate mutase-like"/>
    <property type="match status" value="1"/>
</dbReference>
<dbReference type="AlphaFoldDB" id="A0A919CSK3"/>
<keyword evidence="2" id="KW-1185">Reference proteome</keyword>
<protein>
    <submittedName>
        <fullName evidence="1">Phosphoglycerate mutase</fullName>
    </submittedName>
</protein>
<dbReference type="InterPro" id="IPR029033">
    <property type="entry name" value="His_PPase_superfam"/>
</dbReference>
<evidence type="ECO:0000313" key="2">
    <source>
        <dbReference type="Proteomes" id="UP000630353"/>
    </source>
</evidence>
<comment type="caution">
    <text evidence="1">The sequence shown here is derived from an EMBL/GenBank/DDBJ whole genome shotgun (WGS) entry which is preliminary data.</text>
</comment>
<reference evidence="1" key="1">
    <citation type="journal article" date="2014" name="Int. J. Syst. Evol. Microbiol.">
        <title>Complete genome sequence of Corynebacterium casei LMG S-19264T (=DSM 44701T), isolated from a smear-ripened cheese.</title>
        <authorList>
            <consortium name="US DOE Joint Genome Institute (JGI-PGF)"/>
            <person name="Walter F."/>
            <person name="Albersmeier A."/>
            <person name="Kalinowski J."/>
            <person name="Ruckert C."/>
        </authorList>
    </citation>
    <scope>NUCLEOTIDE SEQUENCE</scope>
    <source>
        <strain evidence="1">KCTC 42651</strain>
    </source>
</reference>
<reference evidence="1" key="2">
    <citation type="submission" date="2020-09" db="EMBL/GenBank/DDBJ databases">
        <authorList>
            <person name="Sun Q."/>
            <person name="Kim S."/>
        </authorList>
    </citation>
    <scope>NUCLEOTIDE SEQUENCE</scope>
    <source>
        <strain evidence="1">KCTC 42651</strain>
    </source>
</reference>
<dbReference type="RefSeq" id="WP_189993105.1">
    <property type="nucleotide sequence ID" value="NZ_BMZS01000010.1"/>
</dbReference>
<evidence type="ECO:0000313" key="1">
    <source>
        <dbReference type="EMBL" id="GHD58270.1"/>
    </source>
</evidence>
<dbReference type="EMBL" id="BMZS01000010">
    <property type="protein sequence ID" value="GHD58270.1"/>
    <property type="molecule type" value="Genomic_DNA"/>
</dbReference>
<gene>
    <name evidence="1" type="ORF">GCM10017083_40980</name>
</gene>
<dbReference type="Gene3D" id="3.40.50.1240">
    <property type="entry name" value="Phosphoglycerate mutase-like"/>
    <property type="match status" value="1"/>
</dbReference>
<dbReference type="Pfam" id="PF00300">
    <property type="entry name" value="His_Phos_1"/>
    <property type="match status" value="1"/>
</dbReference>